<dbReference type="AlphaFoldDB" id="A0A4U1GSZ3"/>
<evidence type="ECO:0000256" key="8">
    <source>
        <dbReference type="RuleBase" id="RU363032"/>
    </source>
</evidence>
<dbReference type="PANTHER" id="PTHR30177">
    <property type="entry name" value="GLYCINE BETAINE/L-PROLINE TRANSPORT SYSTEM PERMEASE PROTEIN PROW"/>
    <property type="match status" value="1"/>
</dbReference>
<feature type="transmembrane region" description="Helical" evidence="8">
    <location>
        <begin position="135"/>
        <end position="163"/>
    </location>
</feature>
<dbReference type="EMBL" id="SWDX01000001">
    <property type="protein sequence ID" value="TKC65012.1"/>
    <property type="molecule type" value="Genomic_DNA"/>
</dbReference>
<evidence type="ECO:0000313" key="11">
    <source>
        <dbReference type="Proteomes" id="UP000309594"/>
    </source>
</evidence>
<dbReference type="SUPFAM" id="SSF53850">
    <property type="entry name" value="Periplasmic binding protein-like II"/>
    <property type="match status" value="2"/>
</dbReference>
<feature type="transmembrane region" description="Helical" evidence="8">
    <location>
        <begin position="215"/>
        <end position="233"/>
    </location>
</feature>
<evidence type="ECO:0000259" key="9">
    <source>
        <dbReference type="PROSITE" id="PS50928"/>
    </source>
</evidence>
<organism evidence="10 11">
    <name type="scientific">Pedobacter hiemivivus</name>
    <dbReference type="NCBI Taxonomy" id="2530454"/>
    <lineage>
        <taxon>Bacteria</taxon>
        <taxon>Pseudomonadati</taxon>
        <taxon>Bacteroidota</taxon>
        <taxon>Sphingobacteriia</taxon>
        <taxon>Sphingobacteriales</taxon>
        <taxon>Sphingobacteriaceae</taxon>
        <taxon>Pedobacter</taxon>
    </lineage>
</organism>
<evidence type="ECO:0000256" key="4">
    <source>
        <dbReference type="ARBA" id="ARBA00022989"/>
    </source>
</evidence>
<dbReference type="InterPro" id="IPR035906">
    <property type="entry name" value="MetI-like_sf"/>
</dbReference>
<keyword evidence="2 8" id="KW-0813">Transport</keyword>
<dbReference type="Gene3D" id="1.10.3720.10">
    <property type="entry name" value="MetI-like"/>
    <property type="match status" value="1"/>
</dbReference>
<dbReference type="FunFam" id="1.10.3720.10:FF:000001">
    <property type="entry name" value="Glycine betaine ABC transporter, permease"/>
    <property type="match status" value="1"/>
</dbReference>
<comment type="similarity">
    <text evidence="6">In the C-terminal section; belongs to the OsmX family.</text>
</comment>
<evidence type="ECO:0000256" key="5">
    <source>
        <dbReference type="ARBA" id="ARBA00023136"/>
    </source>
</evidence>
<keyword evidence="3 8" id="KW-0812">Transmembrane</keyword>
<dbReference type="Proteomes" id="UP000309594">
    <property type="component" value="Unassembled WGS sequence"/>
</dbReference>
<dbReference type="PANTHER" id="PTHR30177:SF4">
    <property type="entry name" value="OSMOPROTECTANT IMPORT PERMEASE PROTEIN OSMW"/>
    <property type="match status" value="1"/>
</dbReference>
<keyword evidence="4 8" id="KW-1133">Transmembrane helix</keyword>
<dbReference type="InterPro" id="IPR051204">
    <property type="entry name" value="ABC_transp_perm/SBD"/>
</dbReference>
<evidence type="ECO:0000256" key="2">
    <source>
        <dbReference type="ARBA" id="ARBA00022448"/>
    </source>
</evidence>
<dbReference type="InterPro" id="IPR000515">
    <property type="entry name" value="MetI-like"/>
</dbReference>
<name>A0A4U1GSZ3_9SPHI</name>
<evidence type="ECO:0000256" key="3">
    <source>
        <dbReference type="ARBA" id="ARBA00022692"/>
    </source>
</evidence>
<dbReference type="Gene3D" id="3.40.190.10">
    <property type="entry name" value="Periplasmic binding protein-like II"/>
    <property type="match status" value="2"/>
</dbReference>
<accession>A0A4U1GSZ3</accession>
<dbReference type="Pfam" id="PF04069">
    <property type="entry name" value="OpuAC"/>
    <property type="match status" value="2"/>
</dbReference>
<feature type="domain" description="ABC transmembrane type-1" evidence="9">
    <location>
        <begin position="23"/>
        <end position="202"/>
    </location>
</feature>
<dbReference type="GO" id="GO:0022857">
    <property type="term" value="F:transmembrane transporter activity"/>
    <property type="evidence" value="ECO:0007669"/>
    <property type="project" value="InterPro"/>
</dbReference>
<dbReference type="GO" id="GO:0031460">
    <property type="term" value="P:glycine betaine transport"/>
    <property type="evidence" value="ECO:0007669"/>
    <property type="project" value="UniProtKB-ARBA"/>
</dbReference>
<comment type="similarity">
    <text evidence="7">In the N-terminal section; belongs to the binding-protein-dependent transport system permease family.</text>
</comment>
<feature type="transmembrane region" description="Helical" evidence="8">
    <location>
        <begin position="183"/>
        <end position="203"/>
    </location>
</feature>
<dbReference type="InterPro" id="IPR007210">
    <property type="entry name" value="ABC_Gly_betaine_transp_sub-bd"/>
</dbReference>
<dbReference type="PROSITE" id="PS50928">
    <property type="entry name" value="ABC_TM1"/>
    <property type="match status" value="1"/>
</dbReference>
<comment type="similarity">
    <text evidence="8">Belongs to the binding-protein-dependent transport system permease family.</text>
</comment>
<reference evidence="10 11" key="1">
    <citation type="submission" date="2019-04" db="EMBL/GenBank/DDBJ databases">
        <title>Pedobacter sp. RP-1-16 sp. nov., isolated from Arctic soil.</title>
        <authorList>
            <person name="Dahal R.H."/>
            <person name="Kim D.-U."/>
        </authorList>
    </citation>
    <scope>NUCLEOTIDE SEQUENCE [LARGE SCALE GENOMIC DNA]</scope>
    <source>
        <strain evidence="10 11">RP-1-16</strain>
    </source>
</reference>
<evidence type="ECO:0000256" key="7">
    <source>
        <dbReference type="ARBA" id="ARBA00035652"/>
    </source>
</evidence>
<feature type="transmembrane region" description="Helical" evidence="8">
    <location>
        <begin position="27"/>
        <end position="49"/>
    </location>
</feature>
<dbReference type="Pfam" id="PF00528">
    <property type="entry name" value="BPD_transp_1"/>
    <property type="match status" value="1"/>
</dbReference>
<evidence type="ECO:0000313" key="10">
    <source>
        <dbReference type="EMBL" id="TKC65012.1"/>
    </source>
</evidence>
<dbReference type="RefSeq" id="WP_136878667.1">
    <property type="nucleotide sequence ID" value="NZ_SWDX01000001.1"/>
</dbReference>
<feature type="transmembrane region" description="Helical" evidence="8">
    <location>
        <begin position="88"/>
        <end position="105"/>
    </location>
</feature>
<comment type="subcellular location">
    <subcellularLocation>
        <location evidence="1 8">Cell membrane</location>
        <topology evidence="1 8">Multi-pass membrane protein</topology>
    </subcellularLocation>
</comment>
<keyword evidence="5 8" id="KW-0472">Membrane</keyword>
<feature type="transmembrane region" description="Helical" evidence="8">
    <location>
        <begin position="61"/>
        <end position="82"/>
    </location>
</feature>
<protein>
    <submittedName>
        <fullName evidence="10">ABC transporter permease subunit</fullName>
    </submittedName>
</protein>
<gene>
    <name evidence="10" type="ORF">FBD94_00160</name>
</gene>
<dbReference type="GO" id="GO:0043190">
    <property type="term" value="C:ATP-binding cassette (ABC) transporter complex"/>
    <property type="evidence" value="ECO:0007669"/>
    <property type="project" value="InterPro"/>
</dbReference>
<evidence type="ECO:0000256" key="6">
    <source>
        <dbReference type="ARBA" id="ARBA00035642"/>
    </source>
</evidence>
<comment type="caution">
    <text evidence="10">The sequence shown here is derived from an EMBL/GenBank/DDBJ whole genome shotgun (WGS) entry which is preliminary data.</text>
</comment>
<evidence type="ECO:0000256" key="1">
    <source>
        <dbReference type="ARBA" id="ARBA00004651"/>
    </source>
</evidence>
<proteinExistence type="inferred from homology"/>
<sequence>MIEQQQSLWSFITEQADKLLAQTLQHLGLTFISLLLAIAIGLPLGILIARRGKLAGSVLGVAGVLQTIPSIALLGFMIPLLGIGAKPAIVALLIYALLPIIRNTYTGIVGIDRHIIEAANALGMSKTQILFRVELPLAMSVILAGIRTATVINVGVATLASFIAAGGLGEFIFGGISLNNSNMILAGAIPAALLAVILDFLLSRVQKLDFRKLRKVLYLIPLLILLLGGFYLLPATYGSKLKAGFTPEFMGRKDGDLGLKSVYGLEIPTTVISDAVMYKAAYEGELDVISGYSTDGRLKAFGLTILKDDKGIFPPYYAAPIVRQASLDKFSGLEEVLNLLAGKINDSLMTDLNYRTDYLKQTPERVAKDFLIREGLYKSPRNGHAGIVRIGSKIFGEQYILAEMYRMLIKGNTEYDVSTKTGLGGTKICFDALMNDQIDFYPEYTGTGLLVLLQPDPRVAKEIAHDRNRTYSYVKTTFQKKYQIRWLKPIGFNNTYALMMRKKQSEALNISTITALKKYIDRN</sequence>
<dbReference type="SUPFAM" id="SSF161098">
    <property type="entry name" value="MetI-like"/>
    <property type="match status" value="1"/>
</dbReference>